<protein>
    <submittedName>
        <fullName evidence="2">Dienelactone hydrolase</fullName>
    </submittedName>
</protein>
<dbReference type="GO" id="GO:0016787">
    <property type="term" value="F:hydrolase activity"/>
    <property type="evidence" value="ECO:0007669"/>
    <property type="project" value="UniProtKB-KW"/>
</dbReference>
<feature type="domain" description="Dienelactone hydrolase" evidence="1">
    <location>
        <begin position="3"/>
        <end position="186"/>
    </location>
</feature>
<dbReference type="OrthoDB" id="2834584at2"/>
<dbReference type="InterPro" id="IPR051049">
    <property type="entry name" value="Dienelactone_hydrolase-like"/>
</dbReference>
<dbReference type="PATRIC" id="fig|106592.7.peg.4067"/>
<dbReference type="InterPro" id="IPR002925">
    <property type="entry name" value="Dienelactn_hydro"/>
</dbReference>
<dbReference type="RefSeq" id="WP_053251782.1">
    <property type="nucleotide sequence ID" value="NZ_LGAP01000025.1"/>
</dbReference>
<dbReference type="InterPro" id="IPR029058">
    <property type="entry name" value="AB_hydrolase_fold"/>
</dbReference>
<evidence type="ECO:0000313" key="2">
    <source>
        <dbReference type="EMBL" id="KOF14574.1"/>
    </source>
</evidence>
<reference evidence="3" key="1">
    <citation type="submission" date="2015-07" db="EMBL/GenBank/DDBJ databases">
        <title>Whole genome sequence of an Ensifer adhaerens strain isolated from a cave pool in the Wind Cave National Park.</title>
        <authorList>
            <person name="Eng W.W.H."/>
            <person name="Gan H.M."/>
            <person name="Barton H.A."/>
            <person name="Savka M.A."/>
        </authorList>
    </citation>
    <scope>NUCLEOTIDE SEQUENCE [LARGE SCALE GENOMIC DNA]</scope>
    <source>
        <strain evidence="3">SD006</strain>
    </source>
</reference>
<dbReference type="AlphaFoldDB" id="A0A0L8BJ36"/>
<gene>
    <name evidence="2" type="ORF">AC244_26425</name>
</gene>
<dbReference type="PANTHER" id="PTHR46623">
    <property type="entry name" value="CARBOXYMETHYLENEBUTENOLIDASE-RELATED"/>
    <property type="match status" value="1"/>
</dbReference>
<dbReference type="Proteomes" id="UP000037425">
    <property type="component" value="Unassembled WGS sequence"/>
</dbReference>
<evidence type="ECO:0000313" key="3">
    <source>
        <dbReference type="Proteomes" id="UP000037425"/>
    </source>
</evidence>
<sequence>MATVILFHSICGLRALERDAAARLRALGHDVITPDLYEGQVAGSMDDGFALKDEIGWRILCERAEVAVASQPASAVLGGFSFGAAIASHLWAKRPKTSGVLLLHSIVEIPDNARDGVPVQLHLADPDIYEPAEDVAAWRAVADRSPIALEAFTYPGVGHLYADASLPDYDDEAASLTWGRVERFLGGL</sequence>
<organism evidence="2 3">
    <name type="scientific">Ensifer adhaerens</name>
    <name type="common">Sinorhizobium morelense</name>
    <dbReference type="NCBI Taxonomy" id="106592"/>
    <lineage>
        <taxon>Bacteria</taxon>
        <taxon>Pseudomonadati</taxon>
        <taxon>Pseudomonadota</taxon>
        <taxon>Alphaproteobacteria</taxon>
        <taxon>Hyphomicrobiales</taxon>
        <taxon>Rhizobiaceae</taxon>
        <taxon>Sinorhizobium/Ensifer group</taxon>
        <taxon>Ensifer</taxon>
    </lineage>
</organism>
<accession>A0A0L8BJ36</accession>
<comment type="caution">
    <text evidence="2">The sequence shown here is derived from an EMBL/GenBank/DDBJ whole genome shotgun (WGS) entry which is preliminary data.</text>
</comment>
<name>A0A0L8BJ36_ENSAD</name>
<proteinExistence type="predicted"/>
<dbReference type="Pfam" id="PF01738">
    <property type="entry name" value="DLH"/>
    <property type="match status" value="1"/>
</dbReference>
<evidence type="ECO:0000259" key="1">
    <source>
        <dbReference type="Pfam" id="PF01738"/>
    </source>
</evidence>
<dbReference type="PANTHER" id="PTHR46623:SF6">
    <property type="entry name" value="ALPHA_BETA-HYDROLASES SUPERFAMILY PROTEIN"/>
    <property type="match status" value="1"/>
</dbReference>
<keyword evidence="2" id="KW-0378">Hydrolase</keyword>
<dbReference type="Gene3D" id="3.40.50.1820">
    <property type="entry name" value="alpha/beta hydrolase"/>
    <property type="match status" value="1"/>
</dbReference>
<dbReference type="SUPFAM" id="SSF53474">
    <property type="entry name" value="alpha/beta-Hydrolases"/>
    <property type="match status" value="1"/>
</dbReference>
<dbReference type="EMBL" id="LGAP01000025">
    <property type="protein sequence ID" value="KOF14574.1"/>
    <property type="molecule type" value="Genomic_DNA"/>
</dbReference>